<dbReference type="PROSITE" id="PS50928">
    <property type="entry name" value="ABC_TM1"/>
    <property type="match status" value="1"/>
</dbReference>
<evidence type="ECO:0000256" key="2">
    <source>
        <dbReference type="ARBA" id="ARBA00022448"/>
    </source>
</evidence>
<evidence type="ECO:0000256" key="7">
    <source>
        <dbReference type="SAM" id="Phobius"/>
    </source>
</evidence>
<dbReference type="InterPro" id="IPR035906">
    <property type="entry name" value="MetI-like_sf"/>
</dbReference>
<gene>
    <name evidence="9" type="ORF">FLSS-18_0024</name>
</gene>
<proteinExistence type="predicted"/>
<feature type="transmembrane region" description="Helical" evidence="7">
    <location>
        <begin position="104"/>
        <end position="130"/>
    </location>
</feature>
<accession>M1PVI5</accession>
<protein>
    <submittedName>
        <fullName evidence="9">Binding-protein-dependent transport system inner membrane component</fullName>
    </submittedName>
</protein>
<dbReference type="AlphaFoldDB" id="M1PVI5"/>
<dbReference type="CDD" id="cd06261">
    <property type="entry name" value="TM_PBP2"/>
    <property type="match status" value="1"/>
</dbReference>
<feature type="transmembrane region" description="Helical" evidence="7">
    <location>
        <begin position="268"/>
        <end position="290"/>
    </location>
</feature>
<keyword evidence="2" id="KW-0813">Transport</keyword>
<evidence type="ECO:0000313" key="9">
    <source>
        <dbReference type="EMBL" id="AGF93159.1"/>
    </source>
</evidence>
<keyword evidence="5 7" id="KW-1133">Transmembrane helix</keyword>
<dbReference type="PANTHER" id="PTHR43386">
    <property type="entry name" value="OLIGOPEPTIDE TRANSPORT SYSTEM PERMEASE PROTEIN APPC"/>
    <property type="match status" value="1"/>
</dbReference>
<feature type="transmembrane region" description="Helical" evidence="7">
    <location>
        <begin position="137"/>
        <end position="159"/>
    </location>
</feature>
<dbReference type="GO" id="GO:0005886">
    <property type="term" value="C:plasma membrane"/>
    <property type="evidence" value="ECO:0007669"/>
    <property type="project" value="UniProtKB-SubCell"/>
</dbReference>
<evidence type="ECO:0000256" key="6">
    <source>
        <dbReference type="ARBA" id="ARBA00023136"/>
    </source>
</evidence>
<dbReference type="EMBL" id="JX684083">
    <property type="protein sequence ID" value="AGF93159.1"/>
    <property type="molecule type" value="Genomic_DNA"/>
</dbReference>
<sequence>MTPPEKASLKSNLGEIVDGALDSVGNYLAQLKNYRVVALAHIAILAIVIAAVFANYYPLNPFNQNLMQSLNGPEISNSEHFPNLLGTDPLGRDLMVRVLLATRISLIVGVLSVGIACVVGTTLGMLAGYLGGAVDAVVMRIVDALLALPFVVLGIAIVAAIGRSFFNIIFVLGFTGWITFAKLVRGQVLSLKEDEFIEAARAIGCSVTRILTRHVLPQVAGIVLVTITLTLGQMIISEATLSFLGVGIPPSIPTLGGILNDAQTYLFSAWWIVLFPGIVLMVIVLSFNLIGRFLRDYFDPQIDV</sequence>
<feature type="transmembrane region" description="Helical" evidence="7">
    <location>
        <begin position="165"/>
        <end position="184"/>
    </location>
</feature>
<dbReference type="Gene3D" id="1.10.3720.10">
    <property type="entry name" value="MetI-like"/>
    <property type="match status" value="1"/>
</dbReference>
<evidence type="ECO:0000256" key="4">
    <source>
        <dbReference type="ARBA" id="ARBA00022692"/>
    </source>
</evidence>
<organism evidence="9">
    <name type="scientific">uncultured organism</name>
    <dbReference type="NCBI Taxonomy" id="155900"/>
    <lineage>
        <taxon>unclassified sequences</taxon>
        <taxon>environmental samples</taxon>
    </lineage>
</organism>
<evidence type="ECO:0000256" key="3">
    <source>
        <dbReference type="ARBA" id="ARBA00022475"/>
    </source>
</evidence>
<keyword evidence="4 7" id="KW-0812">Transmembrane</keyword>
<comment type="subcellular location">
    <subcellularLocation>
        <location evidence="1">Cell membrane</location>
        <topology evidence="1">Multi-pass membrane protein</topology>
    </subcellularLocation>
</comment>
<feature type="transmembrane region" description="Helical" evidence="7">
    <location>
        <begin position="219"/>
        <end position="248"/>
    </location>
</feature>
<dbReference type="InterPro" id="IPR050366">
    <property type="entry name" value="BP-dependent_transpt_permease"/>
</dbReference>
<evidence type="ECO:0000256" key="1">
    <source>
        <dbReference type="ARBA" id="ARBA00004651"/>
    </source>
</evidence>
<evidence type="ECO:0000256" key="5">
    <source>
        <dbReference type="ARBA" id="ARBA00022989"/>
    </source>
</evidence>
<dbReference type="GO" id="GO:0055085">
    <property type="term" value="P:transmembrane transport"/>
    <property type="evidence" value="ECO:0007669"/>
    <property type="project" value="InterPro"/>
</dbReference>
<dbReference type="InterPro" id="IPR000515">
    <property type="entry name" value="MetI-like"/>
</dbReference>
<reference evidence="9" key="1">
    <citation type="journal article" date="2013" name="Syst. Appl. Microbiol.">
        <title>New insights into the archaeal diversity of a hypersaline microbial mat obtained by a metagenomic approach.</title>
        <authorList>
            <person name="Lopez-Lopez A."/>
            <person name="Richter M."/>
            <person name="Pena A."/>
            <person name="Tamames J."/>
            <person name="Rossello-Mora R."/>
        </authorList>
    </citation>
    <scope>NUCLEOTIDE SEQUENCE</scope>
</reference>
<feature type="domain" description="ABC transmembrane type-1" evidence="8">
    <location>
        <begin position="102"/>
        <end position="291"/>
    </location>
</feature>
<dbReference type="Pfam" id="PF00528">
    <property type="entry name" value="BPD_transp_1"/>
    <property type="match status" value="1"/>
</dbReference>
<keyword evidence="6 7" id="KW-0472">Membrane</keyword>
<evidence type="ECO:0000259" key="8">
    <source>
        <dbReference type="PROSITE" id="PS50928"/>
    </source>
</evidence>
<keyword evidence="3" id="KW-1003">Cell membrane</keyword>
<feature type="transmembrane region" description="Helical" evidence="7">
    <location>
        <begin position="36"/>
        <end position="57"/>
    </location>
</feature>
<name>M1PVI5_9ZZZZ</name>
<dbReference type="PANTHER" id="PTHR43386:SF1">
    <property type="entry name" value="D,D-DIPEPTIDE TRANSPORT SYSTEM PERMEASE PROTEIN DDPC-RELATED"/>
    <property type="match status" value="1"/>
</dbReference>
<dbReference type="SUPFAM" id="SSF161098">
    <property type="entry name" value="MetI-like"/>
    <property type="match status" value="1"/>
</dbReference>